<dbReference type="Gene3D" id="3.40.630.30">
    <property type="match status" value="1"/>
</dbReference>
<dbReference type="CDD" id="cd04301">
    <property type="entry name" value="NAT_SF"/>
    <property type="match status" value="1"/>
</dbReference>
<organism evidence="2">
    <name type="scientific">uncultured Nocardioidaceae bacterium</name>
    <dbReference type="NCBI Taxonomy" id="253824"/>
    <lineage>
        <taxon>Bacteria</taxon>
        <taxon>Bacillati</taxon>
        <taxon>Actinomycetota</taxon>
        <taxon>Actinomycetes</taxon>
        <taxon>Propionibacteriales</taxon>
        <taxon>Nocardioidaceae</taxon>
        <taxon>environmental samples</taxon>
    </lineage>
</organism>
<dbReference type="InterPro" id="IPR000182">
    <property type="entry name" value="GNAT_dom"/>
</dbReference>
<reference evidence="2" key="1">
    <citation type="submission" date="2020-02" db="EMBL/GenBank/DDBJ databases">
        <authorList>
            <person name="Meier V. D."/>
        </authorList>
    </citation>
    <scope>NUCLEOTIDE SEQUENCE</scope>
    <source>
        <strain evidence="2">AVDCRST_MAG72</strain>
    </source>
</reference>
<evidence type="ECO:0000259" key="1">
    <source>
        <dbReference type="PROSITE" id="PS51186"/>
    </source>
</evidence>
<dbReference type="EMBL" id="CADCUJ010000091">
    <property type="protein sequence ID" value="CAA9360688.1"/>
    <property type="molecule type" value="Genomic_DNA"/>
</dbReference>
<sequence length="296" mass="32652">MAVDYYVRRMREEDVTAVERLTDEAFYQVDVRTHRAGSPEPTHRSEQKALSWRRRLAHLVHHDPDGCWIAEDRTGVIGAAASIRRDLTWILSAFAVRPDRQGRGVGRQLLDAALAHGSGCLRAMLAASDDPGAVRRYRLAGFSLHPTMALRGTVDRRLLPVVERVREGAVGDVDLMNSVDRQVRDAAHGVDHELLVATYRLVVVDRATGTGYAYVEPNGGPHLLAATNRRTAADLLWESLASSSPDASSAIRHLTPAQEWAVDIGLAARMELDTEGYLALRSMKPPVPYIPSGHFL</sequence>
<dbReference type="Pfam" id="PF00583">
    <property type="entry name" value="Acetyltransf_1"/>
    <property type="match status" value="1"/>
</dbReference>
<evidence type="ECO:0000313" key="2">
    <source>
        <dbReference type="EMBL" id="CAA9360688.1"/>
    </source>
</evidence>
<name>A0A6J4MIU6_9ACTN</name>
<feature type="domain" description="N-acetyltransferase" evidence="1">
    <location>
        <begin position="5"/>
        <end position="160"/>
    </location>
</feature>
<protein>
    <recommendedName>
        <fullName evidence="1">N-acetyltransferase domain-containing protein</fullName>
    </recommendedName>
</protein>
<dbReference type="GO" id="GO:0016747">
    <property type="term" value="F:acyltransferase activity, transferring groups other than amino-acyl groups"/>
    <property type="evidence" value="ECO:0007669"/>
    <property type="project" value="InterPro"/>
</dbReference>
<dbReference type="SUPFAM" id="SSF55729">
    <property type="entry name" value="Acyl-CoA N-acyltransferases (Nat)"/>
    <property type="match status" value="1"/>
</dbReference>
<dbReference type="PROSITE" id="PS51186">
    <property type="entry name" value="GNAT"/>
    <property type="match status" value="1"/>
</dbReference>
<dbReference type="AlphaFoldDB" id="A0A6J4MIU6"/>
<gene>
    <name evidence="2" type="ORF">AVDCRST_MAG72-2238</name>
</gene>
<proteinExistence type="predicted"/>
<accession>A0A6J4MIU6</accession>
<dbReference type="InterPro" id="IPR016181">
    <property type="entry name" value="Acyl_CoA_acyltransferase"/>
</dbReference>